<dbReference type="InterPro" id="IPR009542">
    <property type="entry name" value="Spc1/SPCS1"/>
</dbReference>
<evidence type="ECO:0000313" key="8">
    <source>
        <dbReference type="EMBL" id="TXG52793.1"/>
    </source>
</evidence>
<evidence type="ECO:0000256" key="1">
    <source>
        <dbReference type="ARBA" id="ARBA00004477"/>
    </source>
</evidence>
<dbReference type="GO" id="GO:0048658">
    <property type="term" value="P:anther wall tapetum development"/>
    <property type="evidence" value="ECO:0007669"/>
    <property type="project" value="InterPro"/>
</dbReference>
<dbReference type="GO" id="GO:0005787">
    <property type="term" value="C:signal peptidase complex"/>
    <property type="evidence" value="ECO:0007669"/>
    <property type="project" value="InterPro"/>
</dbReference>
<dbReference type="Proteomes" id="UP000323000">
    <property type="component" value="Chromosome 10"/>
</dbReference>
<dbReference type="AlphaFoldDB" id="A0A5C7H6U1"/>
<sequence>MAQTNDVALRSSLVWLAVIMVIVGMYTHSWKKIMVTYVVGILGIAGLFLPDWDFFDRSYSRWCYPISTEERDAILALRHTSLFKRYRIYPLRVVAYTTIYGFALYKWWVFVSN</sequence>
<keyword evidence="5 7" id="KW-1133">Transmembrane helix</keyword>
<gene>
    <name evidence="8" type="ORF">EZV62_021962</name>
</gene>
<evidence type="ECO:0000256" key="7">
    <source>
        <dbReference type="SAM" id="Phobius"/>
    </source>
</evidence>
<evidence type="ECO:0000256" key="4">
    <source>
        <dbReference type="ARBA" id="ARBA00022824"/>
    </source>
</evidence>
<reference evidence="9" key="1">
    <citation type="journal article" date="2019" name="Gigascience">
        <title>De novo genome assembly of the endangered Acer yangbiense, a plant species with extremely small populations endemic to Yunnan Province, China.</title>
        <authorList>
            <person name="Yang J."/>
            <person name="Wariss H.M."/>
            <person name="Tao L."/>
            <person name="Zhang R."/>
            <person name="Yun Q."/>
            <person name="Hollingsworth P."/>
            <person name="Dao Z."/>
            <person name="Luo G."/>
            <person name="Guo H."/>
            <person name="Ma Y."/>
            <person name="Sun W."/>
        </authorList>
    </citation>
    <scope>NUCLEOTIDE SEQUENCE [LARGE SCALE GENOMIC DNA]</scope>
    <source>
        <strain evidence="9">cv. Malutang</strain>
    </source>
</reference>
<dbReference type="Pfam" id="PF06645">
    <property type="entry name" value="SPC12"/>
    <property type="match status" value="1"/>
</dbReference>
<name>A0A5C7H6U1_9ROSI</name>
<feature type="transmembrane region" description="Helical" evidence="7">
    <location>
        <begin position="33"/>
        <end position="52"/>
    </location>
</feature>
<evidence type="ECO:0000313" key="9">
    <source>
        <dbReference type="Proteomes" id="UP000323000"/>
    </source>
</evidence>
<proteinExistence type="inferred from homology"/>
<keyword evidence="6 7" id="KW-0472">Membrane</keyword>
<evidence type="ECO:0008006" key="10">
    <source>
        <dbReference type="Google" id="ProtNLM"/>
    </source>
</evidence>
<evidence type="ECO:0000256" key="5">
    <source>
        <dbReference type="ARBA" id="ARBA00022989"/>
    </source>
</evidence>
<comment type="caution">
    <text evidence="8">The sequence shown here is derived from an EMBL/GenBank/DDBJ whole genome shotgun (WGS) entry which is preliminary data.</text>
</comment>
<accession>A0A5C7H6U1</accession>
<evidence type="ECO:0000256" key="6">
    <source>
        <dbReference type="ARBA" id="ARBA00023136"/>
    </source>
</evidence>
<comment type="similarity">
    <text evidence="2">Belongs to the SPCS1 family.</text>
</comment>
<dbReference type="EMBL" id="VAHF01000010">
    <property type="protein sequence ID" value="TXG52793.1"/>
    <property type="molecule type" value="Genomic_DNA"/>
</dbReference>
<feature type="transmembrane region" description="Helical" evidence="7">
    <location>
        <begin position="7"/>
        <end position="27"/>
    </location>
</feature>
<evidence type="ECO:0000256" key="2">
    <source>
        <dbReference type="ARBA" id="ARBA00005245"/>
    </source>
</evidence>
<keyword evidence="4" id="KW-0256">Endoplasmic reticulum</keyword>
<keyword evidence="3 7" id="KW-0812">Transmembrane</keyword>
<protein>
    <recommendedName>
        <fullName evidence="10">Signal peptidase complex-like protein DTM1</fullName>
    </recommendedName>
</protein>
<dbReference type="InterPro" id="IPR039955">
    <property type="entry name" value="DTM1"/>
</dbReference>
<keyword evidence="9" id="KW-1185">Reference proteome</keyword>
<evidence type="ECO:0000256" key="3">
    <source>
        <dbReference type="ARBA" id="ARBA00022692"/>
    </source>
</evidence>
<comment type="subcellular location">
    <subcellularLocation>
        <location evidence="1">Endoplasmic reticulum membrane</location>
        <topology evidence="1">Multi-pass membrane protein</topology>
    </subcellularLocation>
</comment>
<dbReference type="GO" id="GO:0006465">
    <property type="term" value="P:signal peptide processing"/>
    <property type="evidence" value="ECO:0007669"/>
    <property type="project" value="InterPro"/>
</dbReference>
<dbReference type="OrthoDB" id="1861824at2759"/>
<organism evidence="8 9">
    <name type="scientific">Acer yangbiense</name>
    <dbReference type="NCBI Taxonomy" id="1000413"/>
    <lineage>
        <taxon>Eukaryota</taxon>
        <taxon>Viridiplantae</taxon>
        <taxon>Streptophyta</taxon>
        <taxon>Embryophyta</taxon>
        <taxon>Tracheophyta</taxon>
        <taxon>Spermatophyta</taxon>
        <taxon>Magnoliopsida</taxon>
        <taxon>eudicotyledons</taxon>
        <taxon>Gunneridae</taxon>
        <taxon>Pentapetalae</taxon>
        <taxon>rosids</taxon>
        <taxon>malvids</taxon>
        <taxon>Sapindales</taxon>
        <taxon>Sapindaceae</taxon>
        <taxon>Hippocastanoideae</taxon>
        <taxon>Acereae</taxon>
        <taxon>Acer</taxon>
    </lineage>
</organism>
<feature type="transmembrane region" description="Helical" evidence="7">
    <location>
        <begin position="88"/>
        <end position="108"/>
    </location>
</feature>
<dbReference type="PANTHER" id="PTHR38354">
    <property type="entry name" value="SIGNAL PEPTIDASE COMPLEX-LIKE PROTEIN DTM1"/>
    <property type="match status" value="1"/>
</dbReference>
<dbReference type="PANTHER" id="PTHR38354:SF2">
    <property type="entry name" value="SIGNAL PEPTIDASE COMPLEX-LIKE PROTEIN DTM1"/>
    <property type="match status" value="1"/>
</dbReference>